<organism evidence="1">
    <name type="scientific">Trypanosoma congolense (strain IL3000)</name>
    <dbReference type="NCBI Taxonomy" id="1068625"/>
    <lineage>
        <taxon>Eukaryota</taxon>
        <taxon>Discoba</taxon>
        <taxon>Euglenozoa</taxon>
        <taxon>Kinetoplastea</taxon>
        <taxon>Metakinetoplastina</taxon>
        <taxon>Trypanosomatida</taxon>
        <taxon>Trypanosomatidae</taxon>
        <taxon>Trypanosoma</taxon>
        <taxon>Nannomonas</taxon>
    </lineage>
</organism>
<dbReference type="VEuPathDB" id="TriTrypDB:TcIL3000_7_3220"/>
<protein>
    <submittedName>
        <fullName evidence="1">Uncharacterized protein</fullName>
    </submittedName>
</protein>
<sequence length="178" mass="20459">MDVRHSQLNLHCTSKKTGRRLKQQRCGLPHHPRPPQHHTQLYNPIHNALTTNQPTPCDFGSPSIPMQFGKLVCTAHSTHNRSHCTNQTIDWVSVTSLTPRAELPFHHRCCFNSLWWIDNAVNQKLAFDHSGDCYERNAGKKQITPIRTGKTHQILHEGRSRRPIHPSTCAHLRLLLNR</sequence>
<name>G0UQ47_TRYCI</name>
<gene>
    <name evidence="1" type="ORF">TCIL3000_7_3220</name>
</gene>
<accession>G0UQ47</accession>
<evidence type="ECO:0000313" key="1">
    <source>
        <dbReference type="EMBL" id="CCC91508.1"/>
    </source>
</evidence>
<dbReference type="AlphaFoldDB" id="G0UQ47"/>
<reference evidence="1" key="1">
    <citation type="journal article" date="2012" name="Proc. Natl. Acad. Sci. U.S.A.">
        <title>Antigenic diversity is generated by distinct evolutionary mechanisms in African trypanosome species.</title>
        <authorList>
            <person name="Jackson A.P."/>
            <person name="Berry A."/>
            <person name="Aslett M."/>
            <person name="Allison H.C."/>
            <person name="Burton P."/>
            <person name="Vavrova-Anderson J."/>
            <person name="Brown R."/>
            <person name="Browne H."/>
            <person name="Corton N."/>
            <person name="Hauser H."/>
            <person name="Gamble J."/>
            <person name="Gilderthorp R."/>
            <person name="Marcello L."/>
            <person name="McQuillan J."/>
            <person name="Otto T.D."/>
            <person name="Quail M.A."/>
            <person name="Sanders M.J."/>
            <person name="van Tonder A."/>
            <person name="Ginger M.L."/>
            <person name="Field M.C."/>
            <person name="Barry J.D."/>
            <person name="Hertz-Fowler C."/>
            <person name="Berriman M."/>
        </authorList>
    </citation>
    <scope>NUCLEOTIDE SEQUENCE</scope>
    <source>
        <strain evidence="1">IL3000</strain>
    </source>
</reference>
<proteinExistence type="predicted"/>
<dbReference type="EMBL" id="HE575320">
    <property type="protein sequence ID" value="CCC91508.1"/>
    <property type="molecule type" value="Genomic_DNA"/>
</dbReference>